<dbReference type="EMBL" id="FXUV02000065">
    <property type="protein sequence ID" value="SNB82392.1"/>
    <property type="molecule type" value="Genomic_DNA"/>
</dbReference>
<reference evidence="4" key="1">
    <citation type="submission" date="2017-05" db="EMBL/GenBank/DDBJ databases">
        <authorList>
            <person name="Song R."/>
            <person name="Chenine A.L."/>
            <person name="Ruprecht R.M."/>
        </authorList>
    </citation>
    <scope>NUCLEOTIDE SEQUENCE</scope>
    <source>
        <strain evidence="4">Kingella_eburonensis</strain>
    </source>
</reference>
<sequence>MKLYIYDHCPFCIRARMILGLRDVPLENIVLLNDDEDTPIGLIGAKQVPILQKPDGSHMGESLDIVRYIDEFSGCETRLNETIRPEIQAWFDRFMAYGNHLIQPRDIQIGLPEFATPEAIAYFQKKKESMLGSFEQNLTETSKYLAQAEQELAQLDTLVKSSGYLNGENLSMEDIIIFPLLRNLSIVKGIQYPQNVLAYVQTMAEKAKIDTYFDRAI</sequence>
<dbReference type="SFLD" id="SFLDG01204">
    <property type="entry name" value="Grx2-like.1"/>
    <property type="match status" value="1"/>
</dbReference>
<dbReference type="RefSeq" id="WP_095062038.1">
    <property type="nucleotide sequence ID" value="NZ_CP123447.1"/>
</dbReference>
<dbReference type="InterPro" id="IPR040079">
    <property type="entry name" value="Glutathione_S-Trfase"/>
</dbReference>
<dbReference type="STRING" id="1522312.GCA_900177895_01346"/>
<dbReference type="Gene3D" id="1.20.1050.10">
    <property type="match status" value="1"/>
</dbReference>
<dbReference type="InterPro" id="IPR050983">
    <property type="entry name" value="GST_Omega/HSP26"/>
</dbReference>
<dbReference type="Proteomes" id="UP000215450">
    <property type="component" value="Unassembled WGS sequence"/>
</dbReference>
<dbReference type="SFLD" id="SFLDS00019">
    <property type="entry name" value="Glutathione_Transferase_(cytos"/>
    <property type="match status" value="1"/>
</dbReference>
<evidence type="ECO:0000313" key="4">
    <source>
        <dbReference type="EMBL" id="SMQ11930.1"/>
    </source>
</evidence>
<feature type="domain" description="GST C-terminal" evidence="3">
    <location>
        <begin position="84"/>
        <end position="217"/>
    </location>
</feature>
<dbReference type="InterPro" id="IPR007494">
    <property type="entry name" value="Glutaredoxin2_C"/>
</dbReference>
<dbReference type="Pfam" id="PF13417">
    <property type="entry name" value="GST_N_3"/>
    <property type="match status" value="1"/>
</dbReference>
<gene>
    <name evidence="4" type="primary">grxB</name>
    <name evidence="5" type="ORF">KEBURONENSIS_00514</name>
    <name evidence="4" type="ORF">KEBURONENSIS_00935</name>
</gene>
<proteinExistence type="predicted"/>
<dbReference type="InterPro" id="IPR010987">
    <property type="entry name" value="Glutathione-S-Trfase_C-like"/>
</dbReference>
<dbReference type="PROSITE" id="PS50405">
    <property type="entry name" value="GST_CTER"/>
    <property type="match status" value="1"/>
</dbReference>
<dbReference type="AlphaFoldDB" id="A0A238HDN9"/>
<dbReference type="Pfam" id="PF04399">
    <property type="entry name" value="Glutaredoxin2_C"/>
    <property type="match status" value="1"/>
</dbReference>
<dbReference type="CDD" id="cd03037">
    <property type="entry name" value="GST_N_GRX2"/>
    <property type="match status" value="1"/>
</dbReference>
<dbReference type="PANTHER" id="PTHR43968:SF6">
    <property type="entry name" value="GLUTATHIONE S-TRANSFERASE OMEGA"/>
    <property type="match status" value="1"/>
</dbReference>
<keyword evidence="1" id="KW-0175">Coiled coil</keyword>
<dbReference type="SFLD" id="SFLDG01183">
    <property type="entry name" value="Grx2-like"/>
    <property type="match status" value="1"/>
</dbReference>
<dbReference type="NCBIfam" id="NF007702">
    <property type="entry name" value="PRK10387.1"/>
    <property type="match status" value="1"/>
</dbReference>
<dbReference type="InterPro" id="IPR036249">
    <property type="entry name" value="Thioredoxin-like_sf"/>
</dbReference>
<dbReference type="InterPro" id="IPR011901">
    <property type="entry name" value="Grx2"/>
</dbReference>
<evidence type="ECO:0000256" key="1">
    <source>
        <dbReference type="SAM" id="Coils"/>
    </source>
</evidence>
<feature type="domain" description="GST N-terminal" evidence="2">
    <location>
        <begin position="1"/>
        <end position="77"/>
    </location>
</feature>
<dbReference type="InterPro" id="IPR011767">
    <property type="entry name" value="GLR_AS"/>
</dbReference>
<name>A0A238HDN9_9NEIS</name>
<dbReference type="SUPFAM" id="SSF52833">
    <property type="entry name" value="Thioredoxin-like"/>
    <property type="match status" value="1"/>
</dbReference>
<evidence type="ECO:0000313" key="5">
    <source>
        <dbReference type="EMBL" id="SNB82392.1"/>
    </source>
</evidence>
<organism evidence="4">
    <name type="scientific">Kingella negevensis</name>
    <dbReference type="NCBI Taxonomy" id="1522312"/>
    <lineage>
        <taxon>Bacteria</taxon>
        <taxon>Pseudomonadati</taxon>
        <taxon>Pseudomonadota</taxon>
        <taxon>Betaproteobacteria</taxon>
        <taxon>Neisseriales</taxon>
        <taxon>Neisseriaceae</taxon>
        <taxon>Kingella</taxon>
    </lineage>
</organism>
<dbReference type="SUPFAM" id="SSF47616">
    <property type="entry name" value="GST C-terminal domain-like"/>
    <property type="match status" value="1"/>
</dbReference>
<dbReference type="Gene3D" id="3.40.30.10">
    <property type="entry name" value="Glutaredoxin"/>
    <property type="match status" value="1"/>
</dbReference>
<dbReference type="PROSITE" id="PS00195">
    <property type="entry name" value="GLUTAREDOXIN_1"/>
    <property type="match status" value="1"/>
</dbReference>
<evidence type="ECO:0000313" key="6">
    <source>
        <dbReference type="Proteomes" id="UP000215450"/>
    </source>
</evidence>
<protein>
    <submittedName>
        <fullName evidence="4">Glutaredoxin-2</fullName>
    </submittedName>
</protein>
<reference evidence="5 6" key="2">
    <citation type="submission" date="2017-06" db="EMBL/GenBank/DDBJ databases">
        <authorList>
            <person name="Kim H.J."/>
            <person name="Triplett B.A."/>
        </authorList>
    </citation>
    <scope>NUCLEOTIDE SEQUENCE [LARGE SCALE GENOMIC DNA]</scope>
    <source>
        <strain evidence="5">Kingella_eburonensis</strain>
    </source>
</reference>
<feature type="coiled-coil region" evidence="1">
    <location>
        <begin position="131"/>
        <end position="158"/>
    </location>
</feature>
<dbReference type="PROSITE" id="PS51354">
    <property type="entry name" value="GLUTAREDOXIN_2"/>
    <property type="match status" value="1"/>
</dbReference>
<dbReference type="GO" id="GO:0005829">
    <property type="term" value="C:cytosol"/>
    <property type="evidence" value="ECO:0007669"/>
    <property type="project" value="InterPro"/>
</dbReference>
<evidence type="ECO:0000259" key="3">
    <source>
        <dbReference type="PROSITE" id="PS50405"/>
    </source>
</evidence>
<dbReference type="NCBIfam" id="TIGR02182">
    <property type="entry name" value="GRXB"/>
    <property type="match status" value="1"/>
</dbReference>
<dbReference type="PANTHER" id="PTHR43968">
    <property type="match status" value="1"/>
</dbReference>
<accession>A0A238HDN9</accession>
<dbReference type="InterPro" id="IPR004045">
    <property type="entry name" value="Glutathione_S-Trfase_N"/>
</dbReference>
<dbReference type="CDD" id="cd03199">
    <property type="entry name" value="GST_C_GRX2"/>
    <property type="match status" value="1"/>
</dbReference>
<dbReference type="InterPro" id="IPR036282">
    <property type="entry name" value="Glutathione-S-Trfase_C_sf"/>
</dbReference>
<dbReference type="OrthoDB" id="5291571at2"/>
<keyword evidence="6" id="KW-1185">Reference proteome</keyword>
<evidence type="ECO:0000259" key="2">
    <source>
        <dbReference type="PROSITE" id="PS50404"/>
    </source>
</evidence>
<dbReference type="EMBL" id="FXUV01000011">
    <property type="protein sequence ID" value="SMQ11930.1"/>
    <property type="molecule type" value="Genomic_DNA"/>
</dbReference>
<dbReference type="PROSITE" id="PS50404">
    <property type="entry name" value="GST_NTER"/>
    <property type="match status" value="1"/>
</dbReference>